<organism evidence="2 3">
    <name type="scientific">Mesorhizobium qingshengii</name>
    <dbReference type="NCBI Taxonomy" id="1165689"/>
    <lineage>
        <taxon>Bacteria</taxon>
        <taxon>Pseudomonadati</taxon>
        <taxon>Pseudomonadota</taxon>
        <taxon>Alphaproteobacteria</taxon>
        <taxon>Hyphomicrobiales</taxon>
        <taxon>Phyllobacteriaceae</taxon>
        <taxon>Mesorhizobium</taxon>
    </lineage>
</organism>
<name>A0ABT4R5E0_9HYPH</name>
<sequence length="359" mass="40104">MDEVAADLGSSAGTIVAICRANDIPVPPPHYWRKIANGSPPKRRALPTDRLKRNQTVLIGDQVEPVINDQRLASLDAGSEQLLRVAVAVEVTDPVAAAIQKDLRRSSSAGEVRQRSGFIRVDIGLDSLPRAANLIASIKAAILERSWSVSVDAKRGAVVDGENVELALSERYASIPHTPTAADIRDYRSYGRPIPEHDQVRSGHLQLSITNATYLGVRQKWADGKRQRVEDVLTSFVDGIERAATALKQLRIEREERARKWAEEEKRQQERERLEAIDRVRGTIFKEQASAHQEALMLHGYIEAVKSRLARGSGQDVQTLGWIAWAENYVARKDPLNGELPVLLSEEDALRIRWQYPDR</sequence>
<feature type="coiled-coil region" evidence="1">
    <location>
        <begin position="240"/>
        <end position="279"/>
    </location>
</feature>
<gene>
    <name evidence="2" type="ORF">OOJ09_31900</name>
</gene>
<dbReference type="Proteomes" id="UP001152178">
    <property type="component" value="Unassembled WGS sequence"/>
</dbReference>
<dbReference type="EMBL" id="JAPFQA010000050">
    <property type="protein sequence ID" value="MCZ8548773.1"/>
    <property type="molecule type" value="Genomic_DNA"/>
</dbReference>
<keyword evidence="3" id="KW-1185">Reference proteome</keyword>
<dbReference type="RefSeq" id="WP_269909019.1">
    <property type="nucleotide sequence ID" value="NZ_JAPFQA010000050.1"/>
</dbReference>
<accession>A0ABT4R5E0</accession>
<evidence type="ECO:0000256" key="1">
    <source>
        <dbReference type="SAM" id="Coils"/>
    </source>
</evidence>
<evidence type="ECO:0000313" key="3">
    <source>
        <dbReference type="Proteomes" id="UP001152178"/>
    </source>
</evidence>
<comment type="caution">
    <text evidence="2">The sequence shown here is derived from an EMBL/GenBank/DDBJ whole genome shotgun (WGS) entry which is preliminary data.</text>
</comment>
<keyword evidence="1" id="KW-0175">Coiled coil</keyword>
<protein>
    <submittedName>
        <fullName evidence="2">Uncharacterized protein</fullName>
    </submittedName>
</protein>
<evidence type="ECO:0000313" key="2">
    <source>
        <dbReference type="EMBL" id="MCZ8548773.1"/>
    </source>
</evidence>
<proteinExistence type="predicted"/>
<reference evidence="2" key="1">
    <citation type="submission" date="2022-11" db="EMBL/GenBank/DDBJ databases">
        <authorList>
            <person name="Coimbra C."/>
        </authorList>
    </citation>
    <scope>NUCLEOTIDE SEQUENCE</scope>
    <source>
        <strain evidence="2">Jales19</strain>
    </source>
</reference>